<gene>
    <name evidence="1" type="ORF">LSALG_LOCUS26290</name>
</gene>
<accession>A0AA35Z6L3</accession>
<evidence type="ECO:0000313" key="1">
    <source>
        <dbReference type="EMBL" id="CAI9286895.1"/>
    </source>
</evidence>
<evidence type="ECO:0000313" key="2">
    <source>
        <dbReference type="Proteomes" id="UP001177003"/>
    </source>
</evidence>
<dbReference type="AlphaFoldDB" id="A0AA35Z6L3"/>
<protein>
    <submittedName>
        <fullName evidence="1">Uncharacterized protein</fullName>
    </submittedName>
</protein>
<proteinExistence type="predicted"/>
<dbReference type="Proteomes" id="UP001177003">
    <property type="component" value="Chromosome 5"/>
</dbReference>
<keyword evidence="2" id="KW-1185">Reference proteome</keyword>
<dbReference type="EMBL" id="OX465081">
    <property type="protein sequence ID" value="CAI9286895.1"/>
    <property type="molecule type" value="Genomic_DNA"/>
</dbReference>
<reference evidence="1" key="1">
    <citation type="submission" date="2023-04" db="EMBL/GenBank/DDBJ databases">
        <authorList>
            <person name="Vijverberg K."/>
            <person name="Xiong W."/>
            <person name="Schranz E."/>
        </authorList>
    </citation>
    <scope>NUCLEOTIDE SEQUENCE</scope>
</reference>
<name>A0AA35Z6L3_LACSI</name>
<organism evidence="1 2">
    <name type="scientific">Lactuca saligna</name>
    <name type="common">Willowleaf lettuce</name>
    <dbReference type="NCBI Taxonomy" id="75948"/>
    <lineage>
        <taxon>Eukaryota</taxon>
        <taxon>Viridiplantae</taxon>
        <taxon>Streptophyta</taxon>
        <taxon>Embryophyta</taxon>
        <taxon>Tracheophyta</taxon>
        <taxon>Spermatophyta</taxon>
        <taxon>Magnoliopsida</taxon>
        <taxon>eudicotyledons</taxon>
        <taxon>Gunneridae</taxon>
        <taxon>Pentapetalae</taxon>
        <taxon>asterids</taxon>
        <taxon>campanulids</taxon>
        <taxon>Asterales</taxon>
        <taxon>Asteraceae</taxon>
        <taxon>Cichorioideae</taxon>
        <taxon>Cichorieae</taxon>
        <taxon>Lactucinae</taxon>
        <taxon>Lactuca</taxon>
    </lineage>
</organism>
<sequence>MEHRRISILMYACIILHNMIFEYEGKTICYYNENKNLPNVKGVGVGSKAYMANIGEVYDRVVHHNLHVDLLEHIFNTQMNPVVDDFVEDDLFDDTDDES</sequence>